<dbReference type="PANTHER" id="PTHR46910:SF40">
    <property type="entry name" value="ZN(II)2CYS6 TRANSCRIPTION FACTOR (EUROFUNG)"/>
    <property type="match status" value="1"/>
</dbReference>
<feature type="domain" description="Zn(2)-C6 fungal-type" evidence="4">
    <location>
        <begin position="27"/>
        <end position="60"/>
    </location>
</feature>
<dbReference type="SUPFAM" id="SSF57701">
    <property type="entry name" value="Zn2/Cys6 DNA-binding domain"/>
    <property type="match status" value="1"/>
</dbReference>
<dbReference type="InterPro" id="IPR001138">
    <property type="entry name" value="Zn2Cys6_DnaBD"/>
</dbReference>
<evidence type="ECO:0000256" key="3">
    <source>
        <dbReference type="SAM" id="MobiDB-lite"/>
    </source>
</evidence>
<dbReference type="GeneID" id="95989437"/>
<name>A0ABR3PW41_9TREE</name>
<dbReference type="CDD" id="cd00067">
    <property type="entry name" value="GAL4"/>
    <property type="match status" value="1"/>
</dbReference>
<organism evidence="5 6">
    <name type="scientific">Vanrija albida</name>
    <dbReference type="NCBI Taxonomy" id="181172"/>
    <lineage>
        <taxon>Eukaryota</taxon>
        <taxon>Fungi</taxon>
        <taxon>Dikarya</taxon>
        <taxon>Basidiomycota</taxon>
        <taxon>Agaricomycotina</taxon>
        <taxon>Tremellomycetes</taxon>
        <taxon>Trichosporonales</taxon>
        <taxon>Trichosporonaceae</taxon>
        <taxon>Vanrija</taxon>
    </lineage>
</organism>
<evidence type="ECO:0000256" key="2">
    <source>
        <dbReference type="ARBA" id="ARBA00023242"/>
    </source>
</evidence>
<keyword evidence="6" id="KW-1185">Reference proteome</keyword>
<evidence type="ECO:0000313" key="6">
    <source>
        <dbReference type="Proteomes" id="UP001565368"/>
    </source>
</evidence>
<dbReference type="RefSeq" id="XP_069206632.1">
    <property type="nucleotide sequence ID" value="XM_069356791.1"/>
</dbReference>
<dbReference type="PROSITE" id="PS50048">
    <property type="entry name" value="ZN2_CY6_FUNGAL_2"/>
    <property type="match status" value="1"/>
</dbReference>
<evidence type="ECO:0000256" key="1">
    <source>
        <dbReference type="ARBA" id="ARBA00022723"/>
    </source>
</evidence>
<dbReference type="Pfam" id="PF00172">
    <property type="entry name" value="Zn_clus"/>
    <property type="match status" value="1"/>
</dbReference>
<dbReference type="SMART" id="SM00066">
    <property type="entry name" value="GAL4"/>
    <property type="match status" value="1"/>
</dbReference>
<dbReference type="CDD" id="cd12148">
    <property type="entry name" value="fungal_TF_MHR"/>
    <property type="match status" value="1"/>
</dbReference>
<dbReference type="Gene3D" id="4.10.240.10">
    <property type="entry name" value="Zn(2)-C6 fungal-type DNA-binding domain"/>
    <property type="match status" value="1"/>
</dbReference>
<dbReference type="PANTHER" id="PTHR46910">
    <property type="entry name" value="TRANSCRIPTION FACTOR PDR1"/>
    <property type="match status" value="1"/>
</dbReference>
<dbReference type="Proteomes" id="UP001565368">
    <property type="component" value="Unassembled WGS sequence"/>
</dbReference>
<dbReference type="InterPro" id="IPR036864">
    <property type="entry name" value="Zn2-C6_fun-type_DNA-bd_sf"/>
</dbReference>
<dbReference type="PROSITE" id="PS00463">
    <property type="entry name" value="ZN2_CY6_FUNGAL_1"/>
    <property type="match status" value="1"/>
</dbReference>
<evidence type="ECO:0000259" key="4">
    <source>
        <dbReference type="PROSITE" id="PS50048"/>
    </source>
</evidence>
<dbReference type="Pfam" id="PF04082">
    <property type="entry name" value="Fungal_trans"/>
    <property type="match status" value="1"/>
</dbReference>
<dbReference type="InterPro" id="IPR050987">
    <property type="entry name" value="AtrR-like"/>
</dbReference>
<keyword evidence="1" id="KW-0479">Metal-binding</keyword>
<comment type="caution">
    <text evidence="5">The sequence shown here is derived from an EMBL/GenBank/DDBJ whole genome shotgun (WGS) entry which is preliminary data.</text>
</comment>
<keyword evidence="2" id="KW-0539">Nucleus</keyword>
<protein>
    <recommendedName>
        <fullName evidence="4">Zn(2)-C6 fungal-type domain-containing protein</fullName>
    </recommendedName>
</protein>
<evidence type="ECO:0000313" key="5">
    <source>
        <dbReference type="EMBL" id="KAL1406688.1"/>
    </source>
</evidence>
<dbReference type="EMBL" id="JBBXJM010000006">
    <property type="protein sequence ID" value="KAL1406688.1"/>
    <property type="molecule type" value="Genomic_DNA"/>
</dbReference>
<sequence length="646" mass="71388">MNLPGINGMPHPPLHPISRPSELSAKACDACRIRKIGCDRSTTINGQCTGCTKAAIPCTFTHVRQKSGPAPGSLRKVTSPPTMRSAIPPHTAPPSVPPVPPPGMQDFPIAMFQRSVDAAAAAFDPRASMLDVSMEAGSAAGMTVAALPAQPLQLPTPPMPSTLYPSSNPRPNPLDAILPRHTLEALVKLYFDYVFWLVPYPHRPTFERDLAARREEGDGQEEWTAMVVAVVMYALLHLPKNNVPLSSDEGTDLLERTYNASLEFLGKPFVTYTSSRLYIIYGATSCAYGLGFQNMYRSLQGSNVSMMLQRNLDRESSYATMDPIEGEMMRRMWWLMYGSDRSGGIHEETRLHFNEALCGGLGLPSTMDDEQLYQAATGTPTDDSVPPSPSPLWGFYYCSAMYRVAGKILSRREQDTVVPPTGVALFTRLAELDALIQELDDVFLDMPEFLRLNTDLDTERSPASFPPAATWRQSNNLSLTDHGVMVQQSNLYVTQQAMRLVAVQYRRDLVQMRWQSPTVPWPDNHSAPIYSDEYRAAKLRQNEATFRKARDLVMSNLLKVLRALPIELIAINHFPGLSKIRYVASTLLPDIETASAHQAGVGGMPSGPSMSVMYLRQYIDYLSRLDTMSAIAPLRERVNAAGVGTS</sequence>
<accession>A0ABR3PW41</accession>
<proteinExistence type="predicted"/>
<gene>
    <name evidence="5" type="ORF">Q8F55_008394</name>
</gene>
<dbReference type="InterPro" id="IPR007219">
    <property type="entry name" value="XnlR_reg_dom"/>
</dbReference>
<feature type="region of interest" description="Disordered" evidence="3">
    <location>
        <begin position="64"/>
        <end position="84"/>
    </location>
</feature>
<reference evidence="5 6" key="1">
    <citation type="submission" date="2023-08" db="EMBL/GenBank/DDBJ databases">
        <title>Annotated Genome Sequence of Vanrija albida AlHP1.</title>
        <authorList>
            <person name="Herzog R."/>
        </authorList>
    </citation>
    <scope>NUCLEOTIDE SEQUENCE [LARGE SCALE GENOMIC DNA]</scope>
    <source>
        <strain evidence="5 6">AlHP1</strain>
    </source>
</reference>